<dbReference type="HOGENOM" id="CLU_3027749_0_0_11"/>
<evidence type="ECO:0000313" key="2">
    <source>
        <dbReference type="Proteomes" id="UP000006820"/>
    </source>
</evidence>
<dbReference type="RefSeq" id="WP_011208035.1">
    <property type="nucleotide sequence ID" value="NC_006361.1"/>
</dbReference>
<name>Q5YZP1_NOCFA</name>
<sequence>MSFVVRSPSGRCVVSLPTGTAEEMREVAVELSDMLAVFAAAGAKPQLSVVREAGA</sequence>
<dbReference type="GeneID" id="61136685"/>
<gene>
    <name evidence="1" type="ordered locus">NFA_15050</name>
</gene>
<dbReference type="AlphaFoldDB" id="Q5YZP1"/>
<dbReference type="EMBL" id="AP006618">
    <property type="protein sequence ID" value="BAD56350.1"/>
    <property type="molecule type" value="Genomic_DNA"/>
</dbReference>
<proteinExistence type="predicted"/>
<dbReference type="KEGG" id="nfa:NFA_15050"/>
<accession>Q5YZP1</accession>
<dbReference type="Proteomes" id="UP000006820">
    <property type="component" value="Chromosome"/>
</dbReference>
<reference evidence="1 2" key="1">
    <citation type="journal article" date="2004" name="Proc. Natl. Acad. Sci. U.S.A.">
        <title>The complete genomic sequence of Nocardia farcinica IFM 10152.</title>
        <authorList>
            <person name="Ishikawa J."/>
            <person name="Yamashita A."/>
            <person name="Mikami Y."/>
            <person name="Hoshino Y."/>
            <person name="Kurita H."/>
            <person name="Hotta K."/>
            <person name="Shiba T."/>
            <person name="Hattori M."/>
        </authorList>
    </citation>
    <scope>NUCLEOTIDE SEQUENCE [LARGE SCALE GENOMIC DNA]</scope>
    <source>
        <strain evidence="1 2">IFM 10152</strain>
    </source>
</reference>
<evidence type="ECO:0000313" key="1">
    <source>
        <dbReference type="EMBL" id="BAD56350.1"/>
    </source>
</evidence>
<protein>
    <submittedName>
        <fullName evidence="1">Uncharacterized protein</fullName>
    </submittedName>
</protein>
<dbReference type="STRING" id="247156.NFA_15050"/>
<organism evidence="1 2">
    <name type="scientific">Nocardia farcinica (strain IFM 10152)</name>
    <dbReference type="NCBI Taxonomy" id="247156"/>
    <lineage>
        <taxon>Bacteria</taxon>
        <taxon>Bacillati</taxon>
        <taxon>Actinomycetota</taxon>
        <taxon>Actinomycetes</taxon>
        <taxon>Mycobacteriales</taxon>
        <taxon>Nocardiaceae</taxon>
        <taxon>Nocardia</taxon>
    </lineage>
</organism>
<keyword evidence="2" id="KW-1185">Reference proteome</keyword>